<dbReference type="Gene3D" id="1.10.287.470">
    <property type="entry name" value="Helix hairpin bin"/>
    <property type="match status" value="1"/>
</dbReference>
<feature type="signal peptide" evidence="3">
    <location>
        <begin position="1"/>
        <end position="29"/>
    </location>
</feature>
<evidence type="ECO:0000259" key="5">
    <source>
        <dbReference type="Pfam" id="PF25989"/>
    </source>
</evidence>
<evidence type="ECO:0000256" key="1">
    <source>
        <dbReference type="ARBA" id="ARBA00009477"/>
    </source>
</evidence>
<dbReference type="Pfam" id="PF25917">
    <property type="entry name" value="BSH_RND"/>
    <property type="match status" value="1"/>
</dbReference>
<accession>A0ABT2YGJ6</accession>
<evidence type="ECO:0000313" key="6">
    <source>
        <dbReference type="EMBL" id="MCV2369148.1"/>
    </source>
</evidence>
<feature type="domain" description="YknX-like C-terminal permuted SH3-like" evidence="5">
    <location>
        <begin position="298"/>
        <end position="366"/>
    </location>
</feature>
<dbReference type="InterPro" id="IPR058625">
    <property type="entry name" value="MdtA-like_BSH"/>
</dbReference>
<reference evidence="6 7" key="1">
    <citation type="submission" date="2021-11" db="EMBL/GenBank/DDBJ databases">
        <authorList>
            <person name="Liang Q."/>
            <person name="Mou H."/>
            <person name="Liu Z."/>
        </authorList>
    </citation>
    <scope>NUCLEOTIDE SEQUENCE [LARGE SCALE GENOMIC DNA]</scope>
    <source>
        <strain evidence="6 7">CHU3</strain>
    </source>
</reference>
<keyword evidence="3" id="KW-0732">Signal</keyword>
<keyword evidence="2" id="KW-0175">Coiled coil</keyword>
<feature type="chain" id="PRO_5045131528" evidence="3">
    <location>
        <begin position="30"/>
        <end position="383"/>
    </location>
</feature>
<dbReference type="InterPro" id="IPR058637">
    <property type="entry name" value="YknX-like_C"/>
</dbReference>
<evidence type="ECO:0000259" key="4">
    <source>
        <dbReference type="Pfam" id="PF25917"/>
    </source>
</evidence>
<evidence type="ECO:0000256" key="3">
    <source>
        <dbReference type="SAM" id="SignalP"/>
    </source>
</evidence>
<dbReference type="NCBIfam" id="TIGR01730">
    <property type="entry name" value="RND_mfp"/>
    <property type="match status" value="1"/>
</dbReference>
<dbReference type="PANTHER" id="PTHR30469">
    <property type="entry name" value="MULTIDRUG RESISTANCE PROTEIN MDTA"/>
    <property type="match status" value="1"/>
</dbReference>
<name>A0ABT2YGJ6_9BURK</name>
<proteinExistence type="inferred from homology"/>
<feature type="domain" description="Multidrug resistance protein MdtA-like barrel-sandwich hybrid" evidence="4">
    <location>
        <begin position="70"/>
        <end position="209"/>
    </location>
</feature>
<feature type="coiled-coil region" evidence="2">
    <location>
        <begin position="103"/>
        <end position="137"/>
    </location>
</feature>
<protein>
    <submittedName>
        <fullName evidence="6">Efflux RND transporter periplasmic adaptor subunit</fullName>
    </submittedName>
</protein>
<evidence type="ECO:0000313" key="7">
    <source>
        <dbReference type="Proteomes" id="UP001209701"/>
    </source>
</evidence>
<dbReference type="Gene3D" id="2.40.30.170">
    <property type="match status" value="1"/>
</dbReference>
<organism evidence="6 7">
    <name type="scientific">Roseateles oligotrophus</name>
    <dbReference type="NCBI Taxonomy" id="1769250"/>
    <lineage>
        <taxon>Bacteria</taxon>
        <taxon>Pseudomonadati</taxon>
        <taxon>Pseudomonadota</taxon>
        <taxon>Betaproteobacteria</taxon>
        <taxon>Burkholderiales</taxon>
        <taxon>Sphaerotilaceae</taxon>
        <taxon>Roseateles</taxon>
    </lineage>
</organism>
<keyword evidence="7" id="KW-1185">Reference proteome</keyword>
<gene>
    <name evidence="6" type="ORF">LNV07_13770</name>
</gene>
<dbReference type="RefSeq" id="WP_263571745.1">
    <property type="nucleotide sequence ID" value="NZ_JAJIRN010000006.1"/>
</dbReference>
<dbReference type="InterPro" id="IPR006143">
    <property type="entry name" value="RND_pump_MFP"/>
</dbReference>
<dbReference type="Gene3D" id="2.40.420.20">
    <property type="match status" value="1"/>
</dbReference>
<dbReference type="EMBL" id="JAJIRN010000006">
    <property type="protein sequence ID" value="MCV2369148.1"/>
    <property type="molecule type" value="Genomic_DNA"/>
</dbReference>
<dbReference type="Proteomes" id="UP001209701">
    <property type="component" value="Unassembled WGS sequence"/>
</dbReference>
<dbReference type="SUPFAM" id="SSF111369">
    <property type="entry name" value="HlyD-like secretion proteins"/>
    <property type="match status" value="1"/>
</dbReference>
<comment type="similarity">
    <text evidence="1">Belongs to the membrane fusion protein (MFP) (TC 8.A.1) family.</text>
</comment>
<sequence>MTINIRKQKFSPGLTAMLIAAALQSPLRAAEPGIAAKARPALTVNLVIAEKSDWAQTLAANGSVAAWQEVVIGSEIGGLRLAEVEVNVGDSVKRGQLLARLSADTVQAELAQARAAASEARANVSAAKLDADRARELKSSGSDALSGQALQQYLTLELTADARYEAAAARVKTDELRLAQTRITAPDDGVISARIAAVGGVVQPGQELFRLIRKNRLEWRAEVPAAELMRLRPGMPVAVVGLDDQAIAGRLRITSPSVDAQTRMGLAYVDLPATAAGSAFRAGSFARGEFKLGSSSAISLPQTALQLRDGFAYVFQVGADGRVQQRKVTVGRRNGERVELTGGLESGARVVASGVGFLSDGDLVRVVDAAPAAPAVKPAKPVK</sequence>
<dbReference type="Pfam" id="PF25989">
    <property type="entry name" value="YknX_C"/>
    <property type="match status" value="1"/>
</dbReference>
<evidence type="ECO:0000256" key="2">
    <source>
        <dbReference type="SAM" id="Coils"/>
    </source>
</evidence>
<comment type="caution">
    <text evidence="6">The sequence shown here is derived from an EMBL/GenBank/DDBJ whole genome shotgun (WGS) entry which is preliminary data.</text>
</comment>
<dbReference type="Gene3D" id="2.40.50.100">
    <property type="match status" value="1"/>
</dbReference>
<dbReference type="PANTHER" id="PTHR30469:SF15">
    <property type="entry name" value="HLYD FAMILY OF SECRETION PROTEINS"/>
    <property type="match status" value="1"/>
</dbReference>